<evidence type="ECO:0000313" key="1">
    <source>
        <dbReference type="EMBL" id="SFH08981.1"/>
    </source>
</evidence>
<reference evidence="2" key="1">
    <citation type="submission" date="2016-10" db="EMBL/GenBank/DDBJ databases">
        <authorList>
            <person name="Varghese N."/>
            <person name="Submissions S."/>
        </authorList>
    </citation>
    <scope>NUCLEOTIDE SEQUENCE [LARGE SCALE GENOMIC DNA]</scope>
    <source>
        <strain evidence="2">DSM 17038</strain>
    </source>
</reference>
<dbReference type="STRING" id="341036.SAMN05660649_03802"/>
<sequence length="342" mass="39192">MKLTGNCLTTAMGILPHDNIEDAFKIAFSVDIPFWPQLPKFSFYEDMYVQVCENFPGINIDEEKYRVSLDTASFYNKLSEYAVKSDGEGIFKLSPKYSVTLNRFLLEDFKDYQYIRGQNIGPISFGLKITDENLKPIIYNDDIREFLYDFIAQKVNAQYRQLKKVHDNPFVWVDEPGLEMIFSSFTGYPSSRAKEDFRGFLTRLEGPRGVHLCGNPDWSFLLSGLDLDILSIDVFGNGQIFVRYADEINEFLKRGGIISWGIVPTLTEEVDAEEVNTLADRLENFWIYLDKRGINLELIVSQAWLAPARCCLVNADGAKTVEKSFALLNNVAARLKEKYHLL</sequence>
<dbReference type="AlphaFoldDB" id="A0A1I2XAF2"/>
<dbReference type="RefSeq" id="WP_092473291.1">
    <property type="nucleotide sequence ID" value="NZ_FOOX01000016.1"/>
</dbReference>
<accession>A0A1I2XAF2</accession>
<dbReference type="SUPFAM" id="SSF51726">
    <property type="entry name" value="UROD/MetE-like"/>
    <property type="match status" value="1"/>
</dbReference>
<keyword evidence="2" id="KW-1185">Reference proteome</keyword>
<dbReference type="EMBL" id="FOOX01000016">
    <property type="protein sequence ID" value="SFH08981.1"/>
    <property type="molecule type" value="Genomic_DNA"/>
</dbReference>
<proteinExistence type="predicted"/>
<organism evidence="1 2">
    <name type="scientific">Desulfotruncus arcticus DSM 17038</name>
    <dbReference type="NCBI Taxonomy" id="1121424"/>
    <lineage>
        <taxon>Bacteria</taxon>
        <taxon>Bacillati</taxon>
        <taxon>Bacillota</taxon>
        <taxon>Clostridia</taxon>
        <taxon>Eubacteriales</taxon>
        <taxon>Desulfallaceae</taxon>
        <taxon>Desulfotruncus</taxon>
    </lineage>
</organism>
<name>A0A1I2XAF2_9FIRM</name>
<dbReference type="Gene3D" id="3.20.20.210">
    <property type="match status" value="1"/>
</dbReference>
<protein>
    <recommendedName>
        <fullName evidence="3">Methionine synthase II (Cobalamin-independent)</fullName>
    </recommendedName>
</protein>
<dbReference type="Proteomes" id="UP000199337">
    <property type="component" value="Unassembled WGS sequence"/>
</dbReference>
<dbReference type="OrthoDB" id="144815at2"/>
<dbReference type="InterPro" id="IPR038071">
    <property type="entry name" value="UROD/MetE-like_sf"/>
</dbReference>
<gene>
    <name evidence="1" type="ORF">SAMN05660649_03802</name>
</gene>
<evidence type="ECO:0000313" key="2">
    <source>
        <dbReference type="Proteomes" id="UP000199337"/>
    </source>
</evidence>
<evidence type="ECO:0008006" key="3">
    <source>
        <dbReference type="Google" id="ProtNLM"/>
    </source>
</evidence>